<feature type="signal peptide" evidence="2">
    <location>
        <begin position="1"/>
        <end position="20"/>
    </location>
</feature>
<sequence length="282" mass="30166">MPFLMRLVLVLTLFAGPAAADIWPTYDNPFVNDQAGILPDESEAALRAQLEQLKTDTGIEMTVLTLKSQRDFQPNLSLEEFATGIFDRWGIGDSARNDGILVLVLRQDRAMRIELGKAYGRDWDGAAEDLVDRSFLPAFRSYDYPGGIATGVSDVIETIALPFQGGTAAPSGEGNGTGWGMALFGGMVALMFSRVWLSPILARFRSCENCGQRGVTVRNEVLKRASTVTSGEGRRTVTCPHCGHVATALYTIARESRDRSDSSSGGSFGGGSSGGGGASGKW</sequence>
<dbReference type="Pfam" id="PF04536">
    <property type="entry name" value="TPM_phosphatase"/>
    <property type="match status" value="1"/>
</dbReference>
<dbReference type="EMBL" id="BNCJ01000006">
    <property type="protein sequence ID" value="GHF53245.1"/>
    <property type="molecule type" value="Genomic_DNA"/>
</dbReference>
<evidence type="ECO:0000313" key="4">
    <source>
        <dbReference type="EMBL" id="GHF53245.1"/>
    </source>
</evidence>
<comment type="caution">
    <text evidence="4">The sequence shown here is derived from an EMBL/GenBank/DDBJ whole genome shotgun (WGS) entry which is preliminary data.</text>
</comment>
<reference evidence="4" key="2">
    <citation type="submission" date="2020-09" db="EMBL/GenBank/DDBJ databases">
        <authorList>
            <person name="Sun Q."/>
            <person name="Kim S."/>
        </authorList>
    </citation>
    <scope>NUCLEOTIDE SEQUENCE</scope>
    <source>
        <strain evidence="4">KCTC 42650</strain>
    </source>
</reference>
<evidence type="ECO:0000256" key="1">
    <source>
        <dbReference type="SAM" id="MobiDB-lite"/>
    </source>
</evidence>
<dbReference type="Proteomes" id="UP000626220">
    <property type="component" value="Unassembled WGS sequence"/>
</dbReference>
<evidence type="ECO:0000313" key="5">
    <source>
        <dbReference type="Proteomes" id="UP000626220"/>
    </source>
</evidence>
<accession>A0A8J3M7K2</accession>
<evidence type="ECO:0000256" key="2">
    <source>
        <dbReference type="SAM" id="SignalP"/>
    </source>
</evidence>
<protein>
    <recommendedName>
        <fullName evidence="3">TPM domain-containing protein</fullName>
    </recommendedName>
</protein>
<keyword evidence="2" id="KW-0732">Signal</keyword>
<proteinExistence type="predicted"/>
<keyword evidence="5" id="KW-1185">Reference proteome</keyword>
<dbReference type="Gene3D" id="3.10.310.50">
    <property type="match status" value="1"/>
</dbReference>
<name>A0A8J3M7K2_9RHOB</name>
<evidence type="ECO:0000259" key="3">
    <source>
        <dbReference type="Pfam" id="PF04536"/>
    </source>
</evidence>
<dbReference type="AlphaFoldDB" id="A0A8J3M7K2"/>
<dbReference type="PANTHER" id="PTHR30373:SF2">
    <property type="entry name" value="UPF0603 PROTEIN YGCG"/>
    <property type="match status" value="1"/>
</dbReference>
<dbReference type="RefSeq" id="WP_189680525.1">
    <property type="nucleotide sequence ID" value="NZ_BNCJ01000006.1"/>
</dbReference>
<feature type="compositionally biased region" description="Gly residues" evidence="1">
    <location>
        <begin position="266"/>
        <end position="282"/>
    </location>
</feature>
<feature type="domain" description="TPM" evidence="3">
    <location>
        <begin position="31"/>
        <end position="157"/>
    </location>
</feature>
<reference evidence="4" key="1">
    <citation type="journal article" date="2014" name="Int. J. Syst. Evol. Microbiol.">
        <title>Complete genome sequence of Corynebacterium casei LMG S-19264T (=DSM 44701T), isolated from a smear-ripened cheese.</title>
        <authorList>
            <consortium name="US DOE Joint Genome Institute (JGI-PGF)"/>
            <person name="Walter F."/>
            <person name="Albersmeier A."/>
            <person name="Kalinowski J."/>
            <person name="Ruckert C."/>
        </authorList>
    </citation>
    <scope>NUCLEOTIDE SEQUENCE</scope>
    <source>
        <strain evidence="4">KCTC 42650</strain>
    </source>
</reference>
<dbReference type="PANTHER" id="PTHR30373">
    <property type="entry name" value="UPF0603 PROTEIN YGCG"/>
    <property type="match status" value="1"/>
</dbReference>
<feature type="chain" id="PRO_5035184252" description="TPM domain-containing protein" evidence="2">
    <location>
        <begin position="21"/>
        <end position="282"/>
    </location>
</feature>
<organism evidence="4 5">
    <name type="scientific">Seohaeicola zhoushanensis</name>
    <dbReference type="NCBI Taxonomy" id="1569283"/>
    <lineage>
        <taxon>Bacteria</taxon>
        <taxon>Pseudomonadati</taxon>
        <taxon>Pseudomonadota</taxon>
        <taxon>Alphaproteobacteria</taxon>
        <taxon>Rhodobacterales</taxon>
        <taxon>Roseobacteraceae</taxon>
        <taxon>Seohaeicola</taxon>
    </lineage>
</organism>
<feature type="region of interest" description="Disordered" evidence="1">
    <location>
        <begin position="256"/>
        <end position="282"/>
    </location>
</feature>
<gene>
    <name evidence="4" type="ORF">GCM10017056_26020</name>
</gene>
<dbReference type="InterPro" id="IPR007621">
    <property type="entry name" value="TPM_dom"/>
</dbReference>